<dbReference type="GO" id="GO:0000935">
    <property type="term" value="C:division septum"/>
    <property type="evidence" value="ECO:0007669"/>
    <property type="project" value="TreeGrafter"/>
</dbReference>
<evidence type="ECO:0000259" key="3">
    <source>
        <dbReference type="PROSITE" id="PS50010"/>
    </source>
</evidence>
<dbReference type="Proteomes" id="UP000182334">
    <property type="component" value="Chromosome VII"/>
</dbReference>
<gene>
    <name evidence="5" type="ORF">SAMEA4029010_CIC11G00000005099</name>
</gene>
<feature type="compositionally biased region" description="Polar residues" evidence="1">
    <location>
        <begin position="642"/>
        <end position="656"/>
    </location>
</feature>
<evidence type="ECO:0000259" key="4">
    <source>
        <dbReference type="PROSITE" id="PS51745"/>
    </source>
</evidence>
<dbReference type="EMBL" id="LT635762">
    <property type="protein sequence ID" value="SGZ57988.1"/>
    <property type="molecule type" value="Genomic_DNA"/>
</dbReference>
<protein>
    <submittedName>
        <fullName evidence="5">CIC11C00000005099</fullName>
    </submittedName>
</protein>
<dbReference type="SUPFAM" id="SSF48065">
    <property type="entry name" value="DBL homology domain (DH-domain)"/>
    <property type="match status" value="1"/>
</dbReference>
<name>A0A1L0DN39_9ASCO</name>
<dbReference type="AlphaFoldDB" id="A0A1L0DN39"/>
<dbReference type="PROSITE" id="PS50003">
    <property type="entry name" value="PH_DOMAIN"/>
    <property type="match status" value="1"/>
</dbReference>
<feature type="compositionally biased region" description="Basic and acidic residues" evidence="1">
    <location>
        <begin position="506"/>
        <end position="519"/>
    </location>
</feature>
<dbReference type="Gene3D" id="1.20.900.10">
    <property type="entry name" value="Dbl homology (DH) domain"/>
    <property type="match status" value="1"/>
</dbReference>
<dbReference type="GO" id="GO:0005634">
    <property type="term" value="C:nucleus"/>
    <property type="evidence" value="ECO:0007669"/>
    <property type="project" value="TreeGrafter"/>
</dbReference>
<dbReference type="GO" id="GO:0030010">
    <property type="term" value="P:establishment of cell polarity"/>
    <property type="evidence" value="ECO:0007669"/>
    <property type="project" value="TreeGrafter"/>
</dbReference>
<dbReference type="Pfam" id="PF00564">
    <property type="entry name" value="PB1"/>
    <property type="match status" value="1"/>
</dbReference>
<dbReference type="PROSITE" id="PS51745">
    <property type="entry name" value="PB1"/>
    <property type="match status" value="1"/>
</dbReference>
<dbReference type="Pfam" id="PF00621">
    <property type="entry name" value="RhoGEF"/>
    <property type="match status" value="1"/>
</dbReference>
<dbReference type="GO" id="GO:0005737">
    <property type="term" value="C:cytoplasm"/>
    <property type="evidence" value="ECO:0007669"/>
    <property type="project" value="TreeGrafter"/>
</dbReference>
<dbReference type="GO" id="GO:0031106">
    <property type="term" value="P:septin ring organization"/>
    <property type="evidence" value="ECO:0007669"/>
    <property type="project" value="TreeGrafter"/>
</dbReference>
<dbReference type="SMART" id="SM00325">
    <property type="entry name" value="RhoGEF"/>
    <property type="match status" value="1"/>
</dbReference>
<feature type="domain" description="DH" evidence="3">
    <location>
        <begin position="262"/>
        <end position="439"/>
    </location>
</feature>
<dbReference type="STRING" id="45354.A0A1L0DN39"/>
<keyword evidence="6" id="KW-1185">Reference proteome</keyword>
<dbReference type="PROSITE" id="PS50010">
    <property type="entry name" value="DH_2"/>
    <property type="match status" value="1"/>
</dbReference>
<feature type="domain" description="PB1" evidence="4">
    <location>
        <begin position="715"/>
        <end position="807"/>
    </location>
</feature>
<evidence type="ECO:0000313" key="5">
    <source>
        <dbReference type="EMBL" id="SGZ57988.1"/>
    </source>
</evidence>
<sequence length="807" mass="90813">METPPNSQFRTFSSTSINSSATNISRVPSGPLLQLNLSMNRSSNAEDHMFYKCSYLLKELSKIPGMEPFMTAAILASEKCAEQQALALLQQLQQGDGSGDGFRASVGSGGFSIYLDHSGASHSNHLPLTNSIFTFTAGVLPANLSLDPATQLWKLFQQGAPLCLLFNTIEPEHPIAITESDDLRMCKKAVYDFLIAVKTYLNFDDEFMFTISNVFSENTHDLLKIVKVVTKLVEMANKSNLSETNPLDDVTSDIANIKITDERSKVFRELIQTERKYILDLELLMEYKAELENSDALSSEQLHVLFPNLSDIVDFHRRLLTGLECNIEVPTKYQRIGSVFIHASNGPFRAYEPWTIGQVSAIELINKEASNLRKSSTLLDPGFELQSYIIKPIQRLCKYPLLLKELIKTYSDSIDSVCYNELLMASAAMKDVANQVNEAQRRSENIGYLQNLVERVKNWRGFNLREQGDLMYHSVVGVKDGEAEKEYVAYLFEKIIFFFVENTNNDPKHKEKKKREILTSRKKSTSSASSSTANLLESLSGGKEKTTLELRGRVYISEIYNISSSNFLGYTLVISWSGKKESGSFTLRFKTEEPRNQWESCLRHLKTNEMNSQIHRRIRDSRGSMGTYESYDVTAVYADGSPVSQQVTSTTESPLRSSPSNQRHNSSSSTFSLLKFGKHKSDGATNGSRRVSNSSLNNGQSDTSTSSAGLRNPNFIQIKLIYNKVEIGEWLGVNSSTLFGELQQKISRHISMCSEVRTDIVINKLKYKDEDGDFVVMDSADDWTLALEMADEIREFDEDKSLTIWVS</sequence>
<reference evidence="5 6" key="1">
    <citation type="submission" date="2016-10" db="EMBL/GenBank/DDBJ databases">
        <authorList>
            <person name="de Groot N.N."/>
        </authorList>
    </citation>
    <scope>NUCLEOTIDE SEQUENCE [LARGE SCALE GENOMIC DNA]</scope>
    <source>
        <strain evidence="5 6">CBS 141442</strain>
    </source>
</reference>
<dbReference type="PANTHER" id="PTHR47339">
    <property type="entry name" value="CELL DIVISION CONTROL PROTEIN 24"/>
    <property type="match status" value="1"/>
</dbReference>
<dbReference type="CDD" id="cd13246">
    <property type="entry name" value="PH_Scd1"/>
    <property type="match status" value="1"/>
</dbReference>
<dbReference type="PANTHER" id="PTHR47339:SF1">
    <property type="entry name" value="CELL DIVISION CONTROL PROTEIN 24"/>
    <property type="match status" value="1"/>
</dbReference>
<evidence type="ECO:0000313" key="6">
    <source>
        <dbReference type="Proteomes" id="UP000182334"/>
    </source>
</evidence>
<dbReference type="InterPro" id="IPR000219">
    <property type="entry name" value="DH_dom"/>
</dbReference>
<evidence type="ECO:0000256" key="1">
    <source>
        <dbReference type="SAM" id="MobiDB-lite"/>
    </source>
</evidence>
<dbReference type="InterPro" id="IPR053026">
    <property type="entry name" value="CDC42_GEF"/>
</dbReference>
<dbReference type="SUPFAM" id="SSF50729">
    <property type="entry name" value="PH domain-like"/>
    <property type="match status" value="1"/>
</dbReference>
<dbReference type="InterPro" id="IPR000270">
    <property type="entry name" value="PB1_dom"/>
</dbReference>
<evidence type="ECO:0000259" key="2">
    <source>
        <dbReference type="PROSITE" id="PS50003"/>
    </source>
</evidence>
<dbReference type="GO" id="GO:0043332">
    <property type="term" value="C:mating projection tip"/>
    <property type="evidence" value="ECO:0007669"/>
    <property type="project" value="TreeGrafter"/>
</dbReference>
<accession>A0A1L0DN39</accession>
<dbReference type="SUPFAM" id="SSF54277">
    <property type="entry name" value="CAD &amp; PB1 domains"/>
    <property type="match status" value="1"/>
</dbReference>
<dbReference type="InterPro" id="IPR053793">
    <property type="entry name" value="PB1-like"/>
</dbReference>
<dbReference type="Gene3D" id="2.30.29.30">
    <property type="entry name" value="Pleckstrin-homology domain (PH domain)/Phosphotyrosine-binding domain (PTB)"/>
    <property type="match status" value="1"/>
</dbReference>
<organism evidence="5 6">
    <name type="scientific">Sungouiella intermedia</name>
    <dbReference type="NCBI Taxonomy" id="45354"/>
    <lineage>
        <taxon>Eukaryota</taxon>
        <taxon>Fungi</taxon>
        <taxon>Dikarya</taxon>
        <taxon>Ascomycota</taxon>
        <taxon>Saccharomycotina</taxon>
        <taxon>Pichiomycetes</taxon>
        <taxon>Metschnikowiaceae</taxon>
        <taxon>Sungouiella</taxon>
    </lineage>
</organism>
<feature type="domain" description="PH" evidence="2">
    <location>
        <begin position="463"/>
        <end position="607"/>
    </location>
</feature>
<dbReference type="InterPro" id="IPR001849">
    <property type="entry name" value="PH_domain"/>
</dbReference>
<dbReference type="CDD" id="cd05992">
    <property type="entry name" value="PB1"/>
    <property type="match status" value="1"/>
</dbReference>
<dbReference type="InterPro" id="IPR010481">
    <property type="entry name" value="Cdc24/Scd1_N"/>
</dbReference>
<dbReference type="GO" id="GO:0005085">
    <property type="term" value="F:guanyl-nucleotide exchange factor activity"/>
    <property type="evidence" value="ECO:0007669"/>
    <property type="project" value="InterPro"/>
</dbReference>
<dbReference type="OrthoDB" id="1594986at2759"/>
<dbReference type="Pfam" id="PF15411">
    <property type="entry name" value="PH_10"/>
    <property type="match status" value="1"/>
</dbReference>
<dbReference type="InterPro" id="IPR011993">
    <property type="entry name" value="PH-like_dom_sf"/>
</dbReference>
<dbReference type="Pfam" id="PF06395">
    <property type="entry name" value="CDC24"/>
    <property type="match status" value="1"/>
</dbReference>
<feature type="compositionally biased region" description="Polar residues" evidence="1">
    <location>
        <begin position="683"/>
        <end position="708"/>
    </location>
</feature>
<dbReference type="InterPro" id="IPR033511">
    <property type="entry name" value="Cdc24/Scd1_PH_dom"/>
</dbReference>
<dbReference type="InterPro" id="IPR035899">
    <property type="entry name" value="DBL_dom_sf"/>
</dbReference>
<feature type="compositionally biased region" description="Low complexity" evidence="1">
    <location>
        <begin position="525"/>
        <end position="535"/>
    </location>
</feature>
<dbReference type="CDD" id="cd00160">
    <property type="entry name" value="RhoGEF"/>
    <property type="match status" value="1"/>
</dbReference>
<dbReference type="Gene3D" id="3.10.20.90">
    <property type="entry name" value="Phosphatidylinositol 3-kinase Catalytic Subunit, Chain A, domain 1"/>
    <property type="match status" value="1"/>
</dbReference>
<feature type="compositionally biased region" description="Low complexity" evidence="1">
    <location>
        <begin position="657"/>
        <end position="672"/>
    </location>
</feature>
<proteinExistence type="predicted"/>
<feature type="region of interest" description="Disordered" evidence="1">
    <location>
        <begin position="642"/>
        <end position="708"/>
    </location>
</feature>
<feature type="region of interest" description="Disordered" evidence="1">
    <location>
        <begin position="506"/>
        <end position="535"/>
    </location>
</feature>